<dbReference type="EMBL" id="JAUSUD010000029">
    <property type="protein sequence ID" value="MDQ0233062.1"/>
    <property type="molecule type" value="Genomic_DNA"/>
</dbReference>
<evidence type="ECO:0000256" key="1">
    <source>
        <dbReference type="ARBA" id="ARBA00007177"/>
    </source>
</evidence>
<evidence type="ECO:0000256" key="2">
    <source>
        <dbReference type="ARBA" id="ARBA00023186"/>
    </source>
</evidence>
<dbReference type="Pfam" id="PF01774">
    <property type="entry name" value="UreD"/>
    <property type="match status" value="1"/>
</dbReference>
<keyword evidence="3" id="KW-0996">Nickel insertion</keyword>
<comment type="subcellular location">
    <subcellularLocation>
        <location evidence="3">Cytoplasm</location>
    </subcellularLocation>
</comment>
<gene>
    <name evidence="3" type="primary">ureD</name>
    <name evidence="4" type="ORF">J2S19_004387</name>
</gene>
<accession>A0ABT9ZMM8</accession>
<protein>
    <recommendedName>
        <fullName evidence="3">Urease accessory protein UreD</fullName>
    </recommendedName>
</protein>
<dbReference type="HAMAP" id="MF_01384">
    <property type="entry name" value="UreD"/>
    <property type="match status" value="1"/>
</dbReference>
<keyword evidence="2 3" id="KW-0143">Chaperone</keyword>
<evidence type="ECO:0000313" key="5">
    <source>
        <dbReference type="Proteomes" id="UP001234495"/>
    </source>
</evidence>
<comment type="function">
    <text evidence="3">Required for maturation of urease via the functional incorporation of the urease nickel metallocenter.</text>
</comment>
<evidence type="ECO:0000256" key="3">
    <source>
        <dbReference type="HAMAP-Rule" id="MF_01384"/>
    </source>
</evidence>
<reference evidence="4 5" key="1">
    <citation type="submission" date="2023-07" db="EMBL/GenBank/DDBJ databases">
        <title>Genomic Encyclopedia of Type Strains, Phase IV (KMG-IV): sequencing the most valuable type-strain genomes for metagenomic binning, comparative biology and taxonomic classification.</title>
        <authorList>
            <person name="Goeker M."/>
        </authorList>
    </citation>
    <scope>NUCLEOTIDE SEQUENCE [LARGE SCALE GENOMIC DNA]</scope>
    <source>
        <strain evidence="4 5">DSM 29005</strain>
    </source>
</reference>
<sequence length="271" mass="30915">MTYTGYLHVKVGKRRDKSVITNSYFDGVLKITRPTYLHDDLPLLTLIHVGGGYVDGDTYKTEVVVEKSARLALTTQASTKVYKSPRDGVNQVMDYVLEPNSELFVKQDSLILYQDAQFTQQTNVYMSSLATFFYTDIMTPGWSEDGSLFTYTKCTSKMKIYVDGSLQVFDHLLIEPNEQLQSIMHLEGYSHIGTMFLIHPKVTESLIEKLRTKLAHFTSESRFGISLVANNGLTLRILAYSTPLIEKVFSECESLMMKELNNEEKLEWRKG</sequence>
<comment type="subunit">
    <text evidence="3">UreD, UreF and UreG form a complex that acts as a GTP-hydrolysis-dependent molecular chaperone, activating the urease apoprotein by helping to assemble the nickel containing metallocenter of UreC. The UreE protein probably delivers the nickel.</text>
</comment>
<dbReference type="InterPro" id="IPR002669">
    <property type="entry name" value="UreD"/>
</dbReference>
<evidence type="ECO:0000313" key="4">
    <source>
        <dbReference type="EMBL" id="MDQ0233062.1"/>
    </source>
</evidence>
<dbReference type="RefSeq" id="WP_307345843.1">
    <property type="nucleotide sequence ID" value="NZ_JAUSUD010000029.1"/>
</dbReference>
<dbReference type="PANTHER" id="PTHR33643:SF1">
    <property type="entry name" value="UREASE ACCESSORY PROTEIN D"/>
    <property type="match status" value="1"/>
</dbReference>
<organism evidence="4 5">
    <name type="scientific">Metabacillus malikii</name>
    <dbReference type="NCBI Taxonomy" id="1504265"/>
    <lineage>
        <taxon>Bacteria</taxon>
        <taxon>Bacillati</taxon>
        <taxon>Bacillota</taxon>
        <taxon>Bacilli</taxon>
        <taxon>Bacillales</taxon>
        <taxon>Bacillaceae</taxon>
        <taxon>Metabacillus</taxon>
    </lineage>
</organism>
<keyword evidence="3" id="KW-0963">Cytoplasm</keyword>
<comment type="similarity">
    <text evidence="1 3">Belongs to the UreD family.</text>
</comment>
<name>A0ABT9ZMM8_9BACI</name>
<dbReference type="Proteomes" id="UP001234495">
    <property type="component" value="Unassembled WGS sequence"/>
</dbReference>
<comment type="caution">
    <text evidence="4">The sequence shown here is derived from an EMBL/GenBank/DDBJ whole genome shotgun (WGS) entry which is preliminary data.</text>
</comment>
<proteinExistence type="inferred from homology"/>
<dbReference type="PANTHER" id="PTHR33643">
    <property type="entry name" value="UREASE ACCESSORY PROTEIN D"/>
    <property type="match status" value="1"/>
</dbReference>
<keyword evidence="5" id="KW-1185">Reference proteome</keyword>